<feature type="region of interest" description="Disordered" evidence="1">
    <location>
        <begin position="66"/>
        <end position="119"/>
    </location>
</feature>
<name>A0A2G5HGS1_CERBT</name>
<evidence type="ECO:0000256" key="1">
    <source>
        <dbReference type="SAM" id="MobiDB-lite"/>
    </source>
</evidence>
<evidence type="ECO:0000313" key="5">
    <source>
        <dbReference type="Proteomes" id="UP001302367"/>
    </source>
</evidence>
<reference evidence="2 4" key="1">
    <citation type="submission" date="2015-10" db="EMBL/GenBank/DDBJ databases">
        <title>The cercosporin biosynthetic gene cluster was horizontally transferred to several fungal lineages and shown to be expanded in Cercospora beticola based on microsynteny with recipient genomes.</title>
        <authorList>
            <person name="De Jonge R."/>
            <person name="Ebert M.K."/>
            <person name="Suttle J.C."/>
            <person name="Jurick Ii W.M."/>
            <person name="Secor G.A."/>
            <person name="Thomma B.P."/>
            <person name="Van De Peer Y."/>
            <person name="Bolton M.D."/>
        </authorList>
    </citation>
    <scope>NUCLEOTIDE SEQUENCE [LARGE SCALE GENOMIC DNA]</scope>
    <source>
        <strain evidence="2 4">09-40</strain>
    </source>
</reference>
<proteinExistence type="predicted"/>
<evidence type="ECO:0000313" key="3">
    <source>
        <dbReference type="EMBL" id="WPB05947.1"/>
    </source>
</evidence>
<accession>A0A2G5HGS1</accession>
<dbReference type="AlphaFoldDB" id="A0A2G5HGS1"/>
<reference evidence="3 5" key="2">
    <citation type="submission" date="2023-09" db="EMBL/GenBank/DDBJ databases">
        <title>Complete-Gapless Cercospora beticola genome.</title>
        <authorList>
            <person name="Wyatt N.A."/>
            <person name="Spanner R.E."/>
            <person name="Bolton M.D."/>
        </authorList>
    </citation>
    <scope>NUCLEOTIDE SEQUENCE [LARGE SCALE GENOMIC DNA]</scope>
    <source>
        <strain evidence="3">Cb09-40</strain>
    </source>
</reference>
<sequence>MPVNWDETKERQFLLAIITANPVTPNWDQVAQMLNTQSGTDDYVGNALRQKFAKLKKNATDQYGDFGAAATAAPTPAKKTTKRKSAKKEDDEEGEPAGPKSKKAKTAKKSASVVEEDDE</sequence>
<evidence type="ECO:0000313" key="2">
    <source>
        <dbReference type="EMBL" id="PIA91442.1"/>
    </source>
</evidence>
<evidence type="ECO:0000313" key="4">
    <source>
        <dbReference type="Proteomes" id="UP000230605"/>
    </source>
</evidence>
<keyword evidence="5" id="KW-1185">Reference proteome</keyword>
<feature type="compositionally biased region" description="Low complexity" evidence="1">
    <location>
        <begin position="68"/>
        <end position="78"/>
    </location>
</feature>
<dbReference type="Proteomes" id="UP001302367">
    <property type="component" value="Chromosome 7"/>
</dbReference>
<dbReference type="EMBL" id="LKMD01000106">
    <property type="protein sequence ID" value="PIA91442.1"/>
    <property type="molecule type" value="Genomic_DNA"/>
</dbReference>
<dbReference type="EMBL" id="CP134190">
    <property type="protein sequence ID" value="WPB05947.1"/>
    <property type="molecule type" value="Genomic_DNA"/>
</dbReference>
<protein>
    <recommendedName>
        <fullName evidence="6">Myb-like domain-containing protein</fullName>
    </recommendedName>
</protein>
<organism evidence="2 4">
    <name type="scientific">Cercospora beticola</name>
    <name type="common">Sugarbeet leaf spot fungus</name>
    <dbReference type="NCBI Taxonomy" id="122368"/>
    <lineage>
        <taxon>Eukaryota</taxon>
        <taxon>Fungi</taxon>
        <taxon>Dikarya</taxon>
        <taxon>Ascomycota</taxon>
        <taxon>Pezizomycotina</taxon>
        <taxon>Dothideomycetes</taxon>
        <taxon>Dothideomycetidae</taxon>
        <taxon>Mycosphaerellales</taxon>
        <taxon>Mycosphaerellaceae</taxon>
        <taxon>Cercospora</taxon>
    </lineage>
</organism>
<gene>
    <name evidence="2" type="ORF">CB0940_09713</name>
    <name evidence="3" type="ORF">RHO25_010602</name>
</gene>
<dbReference type="Proteomes" id="UP000230605">
    <property type="component" value="Chromosome 7"/>
</dbReference>
<dbReference type="OrthoDB" id="4525115at2759"/>
<evidence type="ECO:0008006" key="6">
    <source>
        <dbReference type="Google" id="ProtNLM"/>
    </source>
</evidence>